<dbReference type="GO" id="GO:0004077">
    <property type="term" value="F:biotin--[biotin carboxyl-carrier protein] ligase activity"/>
    <property type="evidence" value="ECO:0007669"/>
    <property type="project" value="UniProtKB-UniRule"/>
</dbReference>
<dbReference type="SUPFAM" id="SSF55681">
    <property type="entry name" value="Class II aaRS and biotin synthetases"/>
    <property type="match status" value="1"/>
</dbReference>
<dbReference type="GO" id="GO:0005524">
    <property type="term" value="F:ATP binding"/>
    <property type="evidence" value="ECO:0007669"/>
    <property type="project" value="UniProtKB-UniRule"/>
</dbReference>
<keyword evidence="3" id="KW-0238">DNA-binding</keyword>
<dbReference type="PROSITE" id="PS51733">
    <property type="entry name" value="BPL_LPL_CATALYTIC"/>
    <property type="match status" value="1"/>
</dbReference>
<reference evidence="5" key="1">
    <citation type="submission" date="2020-10" db="EMBL/GenBank/DDBJ databases">
        <authorList>
            <person name="Gilroy R."/>
        </authorList>
    </citation>
    <scope>NUCLEOTIDE SEQUENCE</scope>
    <source>
        <strain evidence="5">ChiGjej1B1-1684</strain>
    </source>
</reference>
<comment type="caution">
    <text evidence="3">Lacks conserved residue(s) required for the propagation of feature annotation.</text>
</comment>
<evidence type="ECO:0000259" key="4">
    <source>
        <dbReference type="PROSITE" id="PS51733"/>
    </source>
</evidence>
<reference evidence="5" key="2">
    <citation type="journal article" date="2021" name="PeerJ">
        <title>Extensive microbial diversity within the chicken gut microbiome revealed by metagenomics and culture.</title>
        <authorList>
            <person name="Gilroy R."/>
            <person name="Ravi A."/>
            <person name="Getino M."/>
            <person name="Pursley I."/>
            <person name="Horton D.L."/>
            <person name="Alikhan N.F."/>
            <person name="Baker D."/>
            <person name="Gharbi K."/>
            <person name="Hall N."/>
            <person name="Watson M."/>
            <person name="Adriaenssens E.M."/>
            <person name="Foster-Nyarko E."/>
            <person name="Jarju S."/>
            <person name="Secka A."/>
            <person name="Antonio M."/>
            <person name="Oren A."/>
            <person name="Chaudhuri R.R."/>
            <person name="La Ragione R."/>
            <person name="Hildebrand F."/>
            <person name="Pallen M.J."/>
        </authorList>
    </citation>
    <scope>NUCLEOTIDE SEQUENCE</scope>
    <source>
        <strain evidence="5">ChiGjej1B1-1684</strain>
    </source>
</reference>
<comment type="caution">
    <text evidence="5">The sequence shown here is derived from an EMBL/GenBank/DDBJ whole genome shotgun (WGS) entry which is preliminary data.</text>
</comment>
<feature type="binding site" evidence="3">
    <location>
        <position position="184"/>
    </location>
    <ligand>
        <name>biotin</name>
        <dbReference type="ChEBI" id="CHEBI:57586"/>
    </ligand>
</feature>
<dbReference type="InterPro" id="IPR036388">
    <property type="entry name" value="WH-like_DNA-bd_sf"/>
</dbReference>
<dbReference type="AlphaFoldDB" id="A0A9D1S7Q2"/>
<dbReference type="InterPro" id="IPR004143">
    <property type="entry name" value="BPL_LPL_catalytic"/>
</dbReference>
<dbReference type="GO" id="GO:0006355">
    <property type="term" value="P:regulation of DNA-templated transcription"/>
    <property type="evidence" value="ECO:0007669"/>
    <property type="project" value="UniProtKB-UniRule"/>
</dbReference>
<dbReference type="InterPro" id="IPR013196">
    <property type="entry name" value="HTH_11"/>
</dbReference>
<dbReference type="Proteomes" id="UP000824118">
    <property type="component" value="Unassembled WGS sequence"/>
</dbReference>
<keyword evidence="1 3" id="KW-0436">Ligase</keyword>
<feature type="binding site" evidence="3">
    <location>
        <position position="113"/>
    </location>
    <ligand>
        <name>biotin</name>
        <dbReference type="ChEBI" id="CHEBI:57586"/>
    </ligand>
</feature>
<feature type="DNA-binding region" description="H-T-H motif" evidence="3">
    <location>
        <begin position="18"/>
        <end position="37"/>
    </location>
</feature>
<dbReference type="Gene3D" id="2.30.30.100">
    <property type="match status" value="1"/>
</dbReference>
<dbReference type="GO" id="GO:0003677">
    <property type="term" value="F:DNA binding"/>
    <property type="evidence" value="ECO:0007669"/>
    <property type="project" value="UniProtKB-UniRule"/>
</dbReference>
<organism evidence="5 6">
    <name type="scientific">Candidatus Limousia pullorum</name>
    <dbReference type="NCBI Taxonomy" id="2840860"/>
    <lineage>
        <taxon>Bacteria</taxon>
        <taxon>Bacillati</taxon>
        <taxon>Bacillota</taxon>
        <taxon>Clostridia</taxon>
        <taxon>Eubacteriales</taxon>
        <taxon>Oscillospiraceae</taxon>
        <taxon>Oscillospiraceae incertae sedis</taxon>
        <taxon>Candidatus Limousia</taxon>
    </lineage>
</organism>
<dbReference type="SUPFAM" id="SSF46785">
    <property type="entry name" value="Winged helix' DNA-binding domain"/>
    <property type="match status" value="1"/>
</dbReference>
<dbReference type="InterPro" id="IPR036390">
    <property type="entry name" value="WH_DNA-bd_sf"/>
</dbReference>
<dbReference type="InterPro" id="IPR003142">
    <property type="entry name" value="BPL_C"/>
</dbReference>
<sequence length="322" mass="35610">MNKDILNTLLDANDFVSGQELSDKLGVTRTTICNNIKEIRKAGFEVESVTNKGYKITEKTKNINAVLIERNLKTKTLGRTIYETEETPSTNTYLKQAFSEGCPDGALAVTHLQTAGKGRLGRVWKTEKDSSAIMSYILMPEISPKDIAAVTQVVGLAVCRTLNRLYNIGCEIKWPNDIICKNKKLCGILCEMSAELDRVNYIIPGIGINCDQESFPEEIAHKATSIYLETGEHPDKNLIVAEILNETEKILLTTGFAFDRPLIEEYTSLCATIGRQVQFYRDGNQMSGAAVAITGDGELVVETENHQSFLINSGEVTVQGIY</sequence>
<feature type="domain" description="BPL/LPL catalytic" evidence="4">
    <location>
        <begin position="60"/>
        <end position="255"/>
    </location>
</feature>
<name>A0A9D1S7Q2_9FIRM</name>
<feature type="binding site" evidence="3">
    <location>
        <begin position="89"/>
        <end position="91"/>
    </location>
    <ligand>
        <name>biotin</name>
        <dbReference type="ChEBI" id="CHEBI:57586"/>
    </ligand>
</feature>
<dbReference type="GO" id="GO:0005737">
    <property type="term" value="C:cytoplasm"/>
    <property type="evidence" value="ECO:0007669"/>
    <property type="project" value="TreeGrafter"/>
</dbReference>
<dbReference type="GO" id="GO:0016740">
    <property type="term" value="F:transferase activity"/>
    <property type="evidence" value="ECO:0007669"/>
    <property type="project" value="UniProtKB-ARBA"/>
</dbReference>
<keyword evidence="3" id="KW-0547">Nucleotide-binding</keyword>
<protein>
    <recommendedName>
        <fullName evidence="3">Bifunctional ligase/repressor BirA</fullName>
    </recommendedName>
    <alternativeName>
        <fullName evidence="3">Biotin--[acetyl-CoA-carboxylase] ligase</fullName>
        <ecNumber evidence="3">6.3.4.15</ecNumber>
    </alternativeName>
    <alternativeName>
        <fullName evidence="3">Biotin--protein ligase</fullName>
    </alternativeName>
    <alternativeName>
        <fullName evidence="3">Biotin-[acetyl-CoA carboxylase] synthetase</fullName>
    </alternativeName>
</protein>
<dbReference type="PANTHER" id="PTHR12835">
    <property type="entry name" value="BIOTIN PROTEIN LIGASE"/>
    <property type="match status" value="1"/>
</dbReference>
<dbReference type="PANTHER" id="PTHR12835:SF5">
    <property type="entry name" value="BIOTIN--PROTEIN LIGASE"/>
    <property type="match status" value="1"/>
</dbReference>
<keyword evidence="3" id="KW-0067">ATP-binding</keyword>
<dbReference type="InterPro" id="IPR004408">
    <property type="entry name" value="Biotin_CoA_COase_ligase"/>
</dbReference>
<keyword evidence="3" id="KW-0805">Transcription regulation</keyword>
<evidence type="ECO:0000313" key="5">
    <source>
        <dbReference type="EMBL" id="HIU49582.1"/>
    </source>
</evidence>
<evidence type="ECO:0000313" key="6">
    <source>
        <dbReference type="Proteomes" id="UP000824118"/>
    </source>
</evidence>
<comment type="function">
    <text evidence="3">Acts both as a biotin--[acetyl-CoA-carboxylase] ligase and a repressor.</text>
</comment>
<keyword evidence="2 3" id="KW-0092">Biotin</keyword>
<dbReference type="NCBIfam" id="TIGR00121">
    <property type="entry name" value="birA_ligase"/>
    <property type="match status" value="1"/>
</dbReference>
<dbReference type="EMBL" id="DVNG01000013">
    <property type="protein sequence ID" value="HIU49582.1"/>
    <property type="molecule type" value="Genomic_DNA"/>
</dbReference>
<dbReference type="Pfam" id="PF03099">
    <property type="entry name" value="BPL_LplA_LipB"/>
    <property type="match status" value="1"/>
</dbReference>
<evidence type="ECO:0000256" key="3">
    <source>
        <dbReference type="HAMAP-Rule" id="MF_00978"/>
    </source>
</evidence>
<proteinExistence type="inferred from homology"/>
<dbReference type="InterPro" id="IPR045864">
    <property type="entry name" value="aa-tRNA-synth_II/BPL/LPL"/>
</dbReference>
<dbReference type="InterPro" id="IPR030855">
    <property type="entry name" value="Bifunct_BirA"/>
</dbReference>
<keyword evidence="3" id="KW-0678">Repressor</keyword>
<dbReference type="EC" id="6.3.4.15" evidence="3"/>
<gene>
    <name evidence="3" type="primary">birA</name>
    <name evidence="5" type="ORF">IAD22_01015</name>
</gene>
<dbReference type="Gene3D" id="1.10.10.10">
    <property type="entry name" value="Winged helix-like DNA-binding domain superfamily/Winged helix DNA-binding domain"/>
    <property type="match status" value="1"/>
</dbReference>
<dbReference type="Gene3D" id="3.30.930.10">
    <property type="entry name" value="Bira Bifunctional Protein, Domain 2"/>
    <property type="match status" value="1"/>
</dbReference>
<dbReference type="GO" id="GO:0009249">
    <property type="term" value="P:protein lipoylation"/>
    <property type="evidence" value="ECO:0007669"/>
    <property type="project" value="UniProtKB-ARBA"/>
</dbReference>
<evidence type="ECO:0000256" key="2">
    <source>
        <dbReference type="ARBA" id="ARBA00023267"/>
    </source>
</evidence>
<dbReference type="HAMAP" id="MF_00978">
    <property type="entry name" value="Bifunct_BirA"/>
    <property type="match status" value="1"/>
</dbReference>
<dbReference type="Pfam" id="PF08279">
    <property type="entry name" value="HTH_11"/>
    <property type="match status" value="1"/>
</dbReference>
<dbReference type="Pfam" id="PF02237">
    <property type="entry name" value="BPL_C"/>
    <property type="match status" value="1"/>
</dbReference>
<comment type="similarity">
    <text evidence="3">Belongs to the biotin--protein ligase family.</text>
</comment>
<evidence type="ECO:0000256" key="1">
    <source>
        <dbReference type="ARBA" id="ARBA00022598"/>
    </source>
</evidence>
<comment type="catalytic activity">
    <reaction evidence="3">
        <text>biotin + L-lysyl-[protein] + ATP = N(6)-biotinyl-L-lysyl-[protein] + AMP + diphosphate + H(+)</text>
        <dbReference type="Rhea" id="RHEA:11756"/>
        <dbReference type="Rhea" id="RHEA-COMP:9752"/>
        <dbReference type="Rhea" id="RHEA-COMP:10505"/>
        <dbReference type="ChEBI" id="CHEBI:15378"/>
        <dbReference type="ChEBI" id="CHEBI:29969"/>
        <dbReference type="ChEBI" id="CHEBI:30616"/>
        <dbReference type="ChEBI" id="CHEBI:33019"/>
        <dbReference type="ChEBI" id="CHEBI:57586"/>
        <dbReference type="ChEBI" id="CHEBI:83144"/>
        <dbReference type="ChEBI" id="CHEBI:456215"/>
        <dbReference type="EC" id="6.3.4.15"/>
    </reaction>
</comment>
<keyword evidence="3" id="KW-0804">Transcription</keyword>
<dbReference type="CDD" id="cd16442">
    <property type="entry name" value="BPL"/>
    <property type="match status" value="1"/>
</dbReference>
<accession>A0A9D1S7Q2</accession>